<sequence length="357" mass="38641">MLVVGNRLDLGSLRRAKTSDDVSRLSQSRTAGHGAGARALRPVHIHHHQPPPFELHGYKAAAFCSVEVLRGGGDDRHGDAGCRALSHSSRAPFDIPRLPALGPRSAAPALDIPRIRDPPTRTKTSSCGARVRMSSRVVFGVVLVAGQRASPAITGGHHHPSARSLRRQIERADGTGTSKMVESLVGCKGLDCNVISNVVSDDRHPVSQGRPCSRARLSHTLTTRSKAYCDVVARVRVGREWSMVGTRRDAGVGPTSTPAEIVVRCGNKALCLPFIAGIHAVPRMKLEAPGFGHKGLRPPATDSRPVLLRACVMNNARWPYNCQWRMNTNRRRPAADEETRRPSWWGAAMCAYTAGSK</sequence>
<protein>
    <submittedName>
        <fullName evidence="2">Uncharacterized protein</fullName>
    </submittedName>
</protein>
<organism evidence="2 3">
    <name type="scientific">Ephemerocybe angulata</name>
    <dbReference type="NCBI Taxonomy" id="980116"/>
    <lineage>
        <taxon>Eukaryota</taxon>
        <taxon>Fungi</taxon>
        <taxon>Dikarya</taxon>
        <taxon>Basidiomycota</taxon>
        <taxon>Agaricomycotina</taxon>
        <taxon>Agaricomycetes</taxon>
        <taxon>Agaricomycetidae</taxon>
        <taxon>Agaricales</taxon>
        <taxon>Agaricineae</taxon>
        <taxon>Psathyrellaceae</taxon>
        <taxon>Ephemerocybe</taxon>
    </lineage>
</organism>
<comment type="caution">
    <text evidence="2">The sequence shown here is derived from an EMBL/GenBank/DDBJ whole genome shotgun (WGS) entry which is preliminary data.</text>
</comment>
<accession>A0A8H5BQI0</accession>
<proteinExistence type="predicted"/>
<evidence type="ECO:0000313" key="2">
    <source>
        <dbReference type="EMBL" id="KAF5326482.1"/>
    </source>
</evidence>
<dbReference type="AlphaFoldDB" id="A0A8H5BQI0"/>
<dbReference type="Proteomes" id="UP000541558">
    <property type="component" value="Unassembled WGS sequence"/>
</dbReference>
<name>A0A8H5BQI0_9AGAR</name>
<keyword evidence="3" id="KW-1185">Reference proteome</keyword>
<feature type="region of interest" description="Disordered" evidence="1">
    <location>
        <begin position="16"/>
        <end position="36"/>
    </location>
</feature>
<evidence type="ECO:0000256" key="1">
    <source>
        <dbReference type="SAM" id="MobiDB-lite"/>
    </source>
</evidence>
<dbReference type="EMBL" id="JAACJK010000163">
    <property type="protein sequence ID" value="KAF5326482.1"/>
    <property type="molecule type" value="Genomic_DNA"/>
</dbReference>
<gene>
    <name evidence="2" type="ORF">D9611_001022</name>
</gene>
<reference evidence="2 3" key="1">
    <citation type="journal article" date="2020" name="ISME J.">
        <title>Uncovering the hidden diversity of litter-decomposition mechanisms in mushroom-forming fungi.</title>
        <authorList>
            <person name="Floudas D."/>
            <person name="Bentzer J."/>
            <person name="Ahren D."/>
            <person name="Johansson T."/>
            <person name="Persson P."/>
            <person name="Tunlid A."/>
        </authorList>
    </citation>
    <scope>NUCLEOTIDE SEQUENCE [LARGE SCALE GENOMIC DNA]</scope>
    <source>
        <strain evidence="2 3">CBS 175.51</strain>
    </source>
</reference>
<evidence type="ECO:0000313" key="3">
    <source>
        <dbReference type="Proteomes" id="UP000541558"/>
    </source>
</evidence>